<dbReference type="HOGENOM" id="CLU_077136_0_0_5"/>
<organism evidence="1 2">
    <name type="scientific">Aquamicrobium defluvii</name>
    <dbReference type="NCBI Taxonomy" id="69279"/>
    <lineage>
        <taxon>Bacteria</taxon>
        <taxon>Pseudomonadati</taxon>
        <taxon>Pseudomonadota</taxon>
        <taxon>Alphaproteobacteria</taxon>
        <taxon>Hyphomicrobiales</taxon>
        <taxon>Phyllobacteriaceae</taxon>
        <taxon>Aquamicrobium</taxon>
    </lineage>
</organism>
<accession>A0A011T021</accession>
<comment type="caution">
    <text evidence="1">The sequence shown here is derived from an EMBL/GenBank/DDBJ whole genome shotgun (WGS) entry which is preliminary data.</text>
</comment>
<proteinExistence type="predicted"/>
<protein>
    <recommendedName>
        <fullName evidence="3">DUF1403 family protein</fullName>
    </recommendedName>
</protein>
<reference evidence="1 2" key="1">
    <citation type="submission" date="2014-02" db="EMBL/GenBank/DDBJ databases">
        <title>Aquamicrobium defluvii Genome sequencing.</title>
        <authorList>
            <person name="Wang X."/>
        </authorList>
    </citation>
    <scope>NUCLEOTIDE SEQUENCE [LARGE SCALE GENOMIC DNA]</scope>
    <source>
        <strain evidence="1 2">W13Z1</strain>
    </source>
</reference>
<dbReference type="RefSeq" id="WP_035028166.1">
    <property type="nucleotide sequence ID" value="NZ_KK073892.1"/>
</dbReference>
<dbReference type="PATRIC" id="fig|69279.3.peg.2985"/>
<dbReference type="EMBL" id="JENY01000020">
    <property type="protein sequence ID" value="EXL04914.1"/>
    <property type="molecule type" value="Genomic_DNA"/>
</dbReference>
<dbReference type="InterPro" id="IPR009843">
    <property type="entry name" value="DUF1403"/>
</dbReference>
<sequence>MILRHKPSLRHHGNLPGPTAAAPMAVVPAWLRRAVPDTQSLAGKGVGLNALGPNALEDIAIAAGAAIGALDAVVRRQEKWAGAWRQRLALSAAATTARQAGRVEDEAALRDTFVLARPGDILSGSTTLGPGGLLLLAWRRLAARPAEDLLTEKSLGAVLEEFGYARDDEAVSDFSAELRQLSTTNAGTVATLTGAFMAAERHGFGRFVGPWLADALLAQRLGWAHAVPLLGAEAALAGGSGRPRRPAMGSPLAGVETEANRAKNLLAAQARAALRAIDLFTELGRRADRLLAVAPKLRAKGAEAIVDRLLNEDALVASRGEHKTGMSDRGLRRLFDRLVELGTVRELSGRPTFRIYGL</sequence>
<dbReference type="Proteomes" id="UP000019849">
    <property type="component" value="Unassembled WGS sequence"/>
</dbReference>
<gene>
    <name evidence="1" type="ORF">BG36_09450</name>
</gene>
<dbReference type="STRING" id="69279.BG36_09450"/>
<name>A0A011T021_9HYPH</name>
<evidence type="ECO:0008006" key="3">
    <source>
        <dbReference type="Google" id="ProtNLM"/>
    </source>
</evidence>
<evidence type="ECO:0000313" key="2">
    <source>
        <dbReference type="Proteomes" id="UP000019849"/>
    </source>
</evidence>
<dbReference type="Pfam" id="PF07183">
    <property type="entry name" value="DUF1403"/>
    <property type="match status" value="1"/>
</dbReference>
<dbReference type="eggNOG" id="ENOG502Z8P4">
    <property type="taxonomic scope" value="Bacteria"/>
</dbReference>
<dbReference type="AlphaFoldDB" id="A0A011T021"/>
<evidence type="ECO:0000313" key="1">
    <source>
        <dbReference type="EMBL" id="EXL04914.1"/>
    </source>
</evidence>